<accession>A0AAV4TQT6</accession>
<gene>
    <name evidence="1" type="ORF">CEXT_81531</name>
</gene>
<proteinExistence type="predicted"/>
<comment type="caution">
    <text evidence="1">The sequence shown here is derived from an EMBL/GenBank/DDBJ whole genome shotgun (WGS) entry which is preliminary data.</text>
</comment>
<sequence>MVLVTVPRMTYPHMENLSTVCHYKRLYPCHENKNNLFERWLSLLGLDIIDKFLLSVTTRSLENIKSSKMCENKSN</sequence>
<evidence type="ECO:0000313" key="2">
    <source>
        <dbReference type="Proteomes" id="UP001054945"/>
    </source>
</evidence>
<name>A0AAV4TQT6_CAEEX</name>
<evidence type="ECO:0000313" key="1">
    <source>
        <dbReference type="EMBL" id="GIY47491.1"/>
    </source>
</evidence>
<organism evidence="1 2">
    <name type="scientific">Caerostris extrusa</name>
    <name type="common">Bark spider</name>
    <name type="synonym">Caerostris bankana</name>
    <dbReference type="NCBI Taxonomy" id="172846"/>
    <lineage>
        <taxon>Eukaryota</taxon>
        <taxon>Metazoa</taxon>
        <taxon>Ecdysozoa</taxon>
        <taxon>Arthropoda</taxon>
        <taxon>Chelicerata</taxon>
        <taxon>Arachnida</taxon>
        <taxon>Araneae</taxon>
        <taxon>Araneomorphae</taxon>
        <taxon>Entelegynae</taxon>
        <taxon>Araneoidea</taxon>
        <taxon>Araneidae</taxon>
        <taxon>Caerostris</taxon>
    </lineage>
</organism>
<reference evidence="1 2" key="1">
    <citation type="submission" date="2021-06" db="EMBL/GenBank/DDBJ databases">
        <title>Caerostris extrusa draft genome.</title>
        <authorList>
            <person name="Kono N."/>
            <person name="Arakawa K."/>
        </authorList>
    </citation>
    <scope>NUCLEOTIDE SEQUENCE [LARGE SCALE GENOMIC DNA]</scope>
</reference>
<protein>
    <submittedName>
        <fullName evidence="1">Uncharacterized protein</fullName>
    </submittedName>
</protein>
<dbReference type="AlphaFoldDB" id="A0AAV4TQT6"/>
<dbReference type="Proteomes" id="UP001054945">
    <property type="component" value="Unassembled WGS sequence"/>
</dbReference>
<keyword evidence="2" id="KW-1185">Reference proteome</keyword>
<dbReference type="EMBL" id="BPLR01011585">
    <property type="protein sequence ID" value="GIY47491.1"/>
    <property type="molecule type" value="Genomic_DNA"/>
</dbReference>